<dbReference type="RefSeq" id="WP_016522953.1">
    <property type="nucleotide sequence ID" value="NZ_KE332517.1"/>
</dbReference>
<evidence type="ECO:0000256" key="6">
    <source>
        <dbReference type="ARBA" id="ARBA00022989"/>
    </source>
</evidence>
<feature type="transmembrane region" description="Helical" evidence="12">
    <location>
        <begin position="95"/>
        <end position="115"/>
    </location>
</feature>
<feature type="domain" description="CNNM transmembrane" evidence="14">
    <location>
        <begin position="5"/>
        <end position="193"/>
    </location>
</feature>
<keyword evidence="5" id="KW-0677">Repeat</keyword>
<evidence type="ECO:0000313" key="15">
    <source>
        <dbReference type="EMBL" id="EPF29209.1"/>
    </source>
</evidence>
<gene>
    <name evidence="15" type="ORF">HMPREF9195_00994</name>
</gene>
<dbReference type="PROSITE" id="PS51846">
    <property type="entry name" value="CNNM"/>
    <property type="match status" value="1"/>
</dbReference>
<reference evidence="15 16" key="1">
    <citation type="submission" date="2013-04" db="EMBL/GenBank/DDBJ databases">
        <title>The Genome Sequence of Treponema medium ATCC 700293.</title>
        <authorList>
            <consortium name="The Broad Institute Genomics Platform"/>
            <person name="Earl A."/>
            <person name="Ward D."/>
            <person name="Feldgarden M."/>
            <person name="Gevers D."/>
            <person name="Leonetti C."/>
            <person name="Blanton J.M."/>
            <person name="Dewhirst F.E."/>
            <person name="Izard J."/>
            <person name="Walker B."/>
            <person name="Young S."/>
            <person name="Zeng Q."/>
            <person name="Gargeya S."/>
            <person name="Fitzgerald M."/>
            <person name="Haas B."/>
            <person name="Abouelleil A."/>
            <person name="Allen A.W."/>
            <person name="Alvarado L."/>
            <person name="Arachchi H.M."/>
            <person name="Berlin A.M."/>
            <person name="Chapman S.B."/>
            <person name="Gainer-Dewar J."/>
            <person name="Goldberg J."/>
            <person name="Griggs A."/>
            <person name="Gujja S."/>
            <person name="Hansen M."/>
            <person name="Howarth C."/>
            <person name="Imamovic A."/>
            <person name="Ireland A."/>
            <person name="Larimer J."/>
            <person name="McCowan C."/>
            <person name="Murphy C."/>
            <person name="Pearson M."/>
            <person name="Poon T.W."/>
            <person name="Priest M."/>
            <person name="Roberts A."/>
            <person name="Saif S."/>
            <person name="Shea T."/>
            <person name="Sisk P."/>
            <person name="Sykes S."/>
            <person name="Wortman J."/>
            <person name="Nusbaum C."/>
            <person name="Birren B."/>
        </authorList>
    </citation>
    <scope>NUCLEOTIDE SEQUENCE [LARGE SCALE GENOMIC DNA]</scope>
    <source>
        <strain evidence="15 16">ATCC 700293</strain>
    </source>
</reference>
<name>A0AA87NQX6_TREMD</name>
<feature type="region of interest" description="Disordered" evidence="11">
    <location>
        <begin position="352"/>
        <end position="391"/>
    </location>
</feature>
<evidence type="ECO:0000256" key="5">
    <source>
        <dbReference type="ARBA" id="ARBA00022737"/>
    </source>
</evidence>
<keyword evidence="8 10" id="KW-0472">Membrane</keyword>
<dbReference type="GO" id="GO:0005886">
    <property type="term" value="C:plasma membrane"/>
    <property type="evidence" value="ECO:0007669"/>
    <property type="project" value="TreeGrafter"/>
</dbReference>
<evidence type="ECO:0000256" key="11">
    <source>
        <dbReference type="SAM" id="MobiDB-lite"/>
    </source>
</evidence>
<dbReference type="InterPro" id="IPR044751">
    <property type="entry name" value="Ion_transp-like_CBS"/>
</dbReference>
<sequence>MDTGEPPHIVLLLISLLALFLLSMFFSSAETAFLSLNKLKLRFLRERNNRAAARAEKILQNKQKFLSTILIGNSIVNIAISVVLTAAALRIFGDSGLGIAVAAGTVLLLIFGEILPKSIALVYPDALSLAFARFILLLMAILSPVVTLFSAVTGILLRLCGIHEAQNTAAVTEADLREFFQAREESGFIGSDERTLLTNILRYGDFSVRSVMTPRRDITAIHIGASAEEIIELSKKSRFSRFPVYSTNIDEIQGFFYIKDFLFSPEYLDGSAAFQVSAYLRKPLFVFETTKLAQVEKKFHTEQQTMAIVLDEYGGTAGLITVEDVSEEIFGSILDEYDVRDTDVPADITVQTGTAGQTDIATKGDAAGEQGRAGQPLQPDQTTKPKSANTDTAAIGMNTHTAAADISIHADTAGTAQAVPDNTAAVLPTVSKSGQLAAIPAASKLGMVPAVHELRTPPAAIEFGVTPAEIASNSMSASASPTASLRTGTGDASALRDEAEAVDAFSIAGITRLADLNEKLNLNLESQYSDTIGGYIMEKAGEIPAAGYSITAEPYLFTVTKVEANRIVQIEVRMQAEE</sequence>
<dbReference type="InterPro" id="IPR002550">
    <property type="entry name" value="CNNM"/>
</dbReference>
<dbReference type="InterPro" id="IPR036318">
    <property type="entry name" value="FAD-bd_PCMH-like_sf"/>
</dbReference>
<organism evidence="15 16">
    <name type="scientific">Treponema medium ATCC 700293</name>
    <dbReference type="NCBI Taxonomy" id="1125700"/>
    <lineage>
        <taxon>Bacteria</taxon>
        <taxon>Pseudomonadati</taxon>
        <taxon>Spirochaetota</taxon>
        <taxon>Spirochaetia</taxon>
        <taxon>Spirochaetales</taxon>
        <taxon>Treponemataceae</taxon>
        <taxon>Treponema</taxon>
    </lineage>
</organism>
<proteinExistence type="inferred from homology"/>
<keyword evidence="3" id="KW-1003">Cell membrane</keyword>
<dbReference type="InterPro" id="IPR005170">
    <property type="entry name" value="Transptr-assoc_dom"/>
</dbReference>
<dbReference type="InterPro" id="IPR000644">
    <property type="entry name" value="CBS_dom"/>
</dbReference>
<dbReference type="InterPro" id="IPR046342">
    <property type="entry name" value="CBS_dom_sf"/>
</dbReference>
<dbReference type="PROSITE" id="PS51371">
    <property type="entry name" value="CBS"/>
    <property type="match status" value="2"/>
</dbReference>
<feature type="transmembrane region" description="Helical" evidence="12">
    <location>
        <begin position="12"/>
        <end position="36"/>
    </location>
</feature>
<dbReference type="Gene3D" id="3.30.465.10">
    <property type="match status" value="1"/>
</dbReference>
<dbReference type="Pfam" id="PF03471">
    <property type="entry name" value="CorC_HlyC"/>
    <property type="match status" value="1"/>
</dbReference>
<comment type="subcellular location">
    <subcellularLocation>
        <location evidence="1">Cell membrane</location>
        <topology evidence="1">Multi-pass membrane protein</topology>
    </subcellularLocation>
</comment>
<dbReference type="InterPro" id="IPR016169">
    <property type="entry name" value="FAD-bd_PCMH_sub2"/>
</dbReference>
<dbReference type="GO" id="GO:0050660">
    <property type="term" value="F:flavin adenine dinucleotide binding"/>
    <property type="evidence" value="ECO:0007669"/>
    <property type="project" value="InterPro"/>
</dbReference>
<evidence type="ECO:0000256" key="4">
    <source>
        <dbReference type="ARBA" id="ARBA00022692"/>
    </source>
</evidence>
<dbReference type="SUPFAM" id="SSF54631">
    <property type="entry name" value="CBS-domain pair"/>
    <property type="match status" value="1"/>
</dbReference>
<dbReference type="Gene3D" id="3.10.580.10">
    <property type="entry name" value="CBS-domain"/>
    <property type="match status" value="1"/>
</dbReference>
<evidence type="ECO:0000256" key="7">
    <source>
        <dbReference type="ARBA" id="ARBA00023122"/>
    </source>
</evidence>
<keyword evidence="4 10" id="KW-0812">Transmembrane</keyword>
<keyword evidence="6 10" id="KW-1133">Transmembrane helix</keyword>
<dbReference type="Proteomes" id="UP000014634">
    <property type="component" value="Unassembled WGS sequence"/>
</dbReference>
<evidence type="ECO:0000259" key="13">
    <source>
        <dbReference type="PROSITE" id="PS51371"/>
    </source>
</evidence>
<evidence type="ECO:0000313" key="16">
    <source>
        <dbReference type="Proteomes" id="UP000014634"/>
    </source>
</evidence>
<protein>
    <recommendedName>
        <fullName evidence="17">Gliding motility-associated protein GldE</fullName>
    </recommendedName>
</protein>
<evidence type="ECO:0000256" key="1">
    <source>
        <dbReference type="ARBA" id="ARBA00004651"/>
    </source>
</evidence>
<comment type="caution">
    <text evidence="15">The sequence shown here is derived from an EMBL/GenBank/DDBJ whole genome shotgun (WGS) entry which is preliminary data.</text>
</comment>
<evidence type="ECO:0000256" key="2">
    <source>
        <dbReference type="ARBA" id="ARBA00006337"/>
    </source>
</evidence>
<feature type="transmembrane region" description="Helical" evidence="12">
    <location>
        <begin position="65"/>
        <end position="89"/>
    </location>
</feature>
<feature type="transmembrane region" description="Helical" evidence="12">
    <location>
        <begin position="135"/>
        <end position="157"/>
    </location>
</feature>
<dbReference type="Pfam" id="PF00571">
    <property type="entry name" value="CBS"/>
    <property type="match status" value="2"/>
</dbReference>
<dbReference type="EMBL" id="ATFE01000006">
    <property type="protein sequence ID" value="EPF29209.1"/>
    <property type="molecule type" value="Genomic_DNA"/>
</dbReference>
<accession>A0AA87NQX6</accession>
<dbReference type="CDD" id="cd04590">
    <property type="entry name" value="CBS_pair_CorC_HlyC_assoc"/>
    <property type="match status" value="1"/>
</dbReference>
<evidence type="ECO:0000256" key="9">
    <source>
        <dbReference type="PROSITE-ProRule" id="PRU00703"/>
    </source>
</evidence>
<feature type="domain" description="CBS" evidence="13">
    <location>
        <begin position="279"/>
        <end position="336"/>
    </location>
</feature>
<comment type="similarity">
    <text evidence="2">Belongs to the UPF0053 family.</text>
</comment>
<keyword evidence="7 9" id="KW-0129">CBS domain</keyword>
<feature type="domain" description="CBS" evidence="13">
    <location>
        <begin position="212"/>
        <end position="273"/>
    </location>
</feature>
<dbReference type="SUPFAM" id="SSF56176">
    <property type="entry name" value="FAD-binding/transporter-associated domain-like"/>
    <property type="match status" value="1"/>
</dbReference>
<dbReference type="PANTHER" id="PTHR22777">
    <property type="entry name" value="HEMOLYSIN-RELATED"/>
    <property type="match status" value="1"/>
</dbReference>
<evidence type="ECO:0000256" key="10">
    <source>
        <dbReference type="PROSITE-ProRule" id="PRU01193"/>
    </source>
</evidence>
<dbReference type="AlphaFoldDB" id="A0AA87NQX6"/>
<evidence type="ECO:0000256" key="8">
    <source>
        <dbReference type="ARBA" id="ARBA00023136"/>
    </source>
</evidence>
<feature type="compositionally biased region" description="Polar residues" evidence="11">
    <location>
        <begin position="378"/>
        <end position="391"/>
    </location>
</feature>
<dbReference type="PANTHER" id="PTHR22777:SF32">
    <property type="entry name" value="UPF0053 INNER MEMBRANE PROTEIN YFJD"/>
    <property type="match status" value="1"/>
</dbReference>
<dbReference type="Pfam" id="PF01595">
    <property type="entry name" value="CNNM"/>
    <property type="match status" value="1"/>
</dbReference>
<evidence type="ECO:0000256" key="12">
    <source>
        <dbReference type="SAM" id="Phobius"/>
    </source>
</evidence>
<dbReference type="FunFam" id="3.10.580.10:FF:000002">
    <property type="entry name" value="Magnesium/cobalt efflux protein CorC"/>
    <property type="match status" value="1"/>
</dbReference>
<evidence type="ECO:0008006" key="17">
    <source>
        <dbReference type="Google" id="ProtNLM"/>
    </source>
</evidence>
<evidence type="ECO:0000259" key="14">
    <source>
        <dbReference type="PROSITE" id="PS51846"/>
    </source>
</evidence>
<dbReference type="SMART" id="SM01091">
    <property type="entry name" value="CorC_HlyC"/>
    <property type="match status" value="1"/>
</dbReference>
<evidence type="ECO:0000256" key="3">
    <source>
        <dbReference type="ARBA" id="ARBA00022475"/>
    </source>
</evidence>